<keyword evidence="3" id="KW-0547">Nucleotide-binding</keyword>
<evidence type="ECO:0000256" key="1">
    <source>
        <dbReference type="ARBA" id="ARBA00013169"/>
    </source>
</evidence>
<evidence type="ECO:0000256" key="8">
    <source>
        <dbReference type="ARBA" id="ARBA00047552"/>
    </source>
</evidence>
<dbReference type="InterPro" id="IPR009008">
    <property type="entry name" value="Val/Leu/Ile-tRNA-synth_edit"/>
</dbReference>
<evidence type="ECO:0000256" key="9">
    <source>
        <dbReference type="SAM" id="Phobius"/>
    </source>
</evidence>
<dbReference type="SUPFAM" id="SSF50677">
    <property type="entry name" value="ValRS/IleRS/LeuRS editing domain"/>
    <property type="match status" value="1"/>
</dbReference>
<organism evidence="12 13">
    <name type="scientific">Zinderia insecticola (strain CARI)</name>
    <dbReference type="NCBI Taxonomy" id="871271"/>
    <lineage>
        <taxon>Bacteria</taxon>
        <taxon>Pseudomonadati</taxon>
        <taxon>Pseudomonadota</taxon>
        <taxon>Betaproteobacteria</taxon>
        <taxon>Burkholderiales</taxon>
        <taxon>Oxalobacteraceae</taxon>
        <taxon>Candidatus Zinderia</taxon>
    </lineage>
</organism>
<evidence type="ECO:0000313" key="12">
    <source>
        <dbReference type="EMBL" id="ADM89798.1"/>
    </source>
</evidence>
<keyword evidence="9" id="KW-1133">Transmembrane helix</keyword>
<dbReference type="SUPFAM" id="SSF52374">
    <property type="entry name" value="Nucleotidylyl transferase"/>
    <property type="match status" value="1"/>
</dbReference>
<evidence type="ECO:0000256" key="7">
    <source>
        <dbReference type="ARBA" id="ARBA00029936"/>
    </source>
</evidence>
<keyword evidence="2" id="KW-0436">Ligase</keyword>
<feature type="domain" description="Methionyl/Valyl/Leucyl/Isoleucyl-tRNA synthetase anticodon-binding" evidence="11">
    <location>
        <begin position="581"/>
        <end position="721"/>
    </location>
</feature>
<proteinExistence type="predicted"/>
<evidence type="ECO:0000256" key="4">
    <source>
        <dbReference type="ARBA" id="ARBA00022840"/>
    </source>
</evidence>
<feature type="transmembrane region" description="Helical" evidence="9">
    <location>
        <begin position="435"/>
        <end position="459"/>
    </location>
</feature>
<dbReference type="InterPro" id="IPR014729">
    <property type="entry name" value="Rossmann-like_a/b/a_fold"/>
</dbReference>
<dbReference type="Proteomes" id="UP000001303">
    <property type="component" value="Chromosome"/>
</dbReference>
<dbReference type="GO" id="GO:0005524">
    <property type="term" value="F:ATP binding"/>
    <property type="evidence" value="ECO:0007669"/>
    <property type="project" value="UniProtKB-KW"/>
</dbReference>
<dbReference type="InterPro" id="IPR013155">
    <property type="entry name" value="M/V/L/I-tRNA-synth_anticd-bd"/>
</dbReference>
<keyword evidence="4" id="KW-0067">ATP-binding</keyword>
<dbReference type="Pfam" id="PF00133">
    <property type="entry name" value="tRNA-synt_1"/>
    <property type="match status" value="2"/>
</dbReference>
<keyword evidence="6 12" id="KW-0030">Aminoacyl-tRNA synthetase</keyword>
<dbReference type="GO" id="GO:0006438">
    <property type="term" value="P:valyl-tRNA aminoacylation"/>
    <property type="evidence" value="ECO:0007669"/>
    <property type="project" value="InterPro"/>
</dbReference>
<dbReference type="AlphaFoldDB" id="E0TJ21"/>
<dbReference type="InterPro" id="IPR002303">
    <property type="entry name" value="Valyl-tRNA_ligase"/>
</dbReference>
<dbReference type="Gene3D" id="1.10.730.10">
    <property type="entry name" value="Isoleucyl-tRNA Synthetase, Domain 1"/>
    <property type="match status" value="1"/>
</dbReference>
<feature type="domain" description="Aminoacyl-tRNA synthetase class Ia" evidence="10">
    <location>
        <begin position="404"/>
        <end position="517"/>
    </location>
</feature>
<reference key="2">
    <citation type="submission" date="2010-08" db="EMBL/GenBank/DDBJ databases">
        <title>Functional convergence in reduced genomes of bacterial symbionts spanning 200 million years of evolution.</title>
        <authorList>
            <person name="McCutcheon J.P."/>
            <person name="Moran N.A."/>
        </authorList>
    </citation>
    <scope>NUCLEOTIDE SEQUENCE</scope>
    <source>
        <strain>CARI</strain>
    </source>
</reference>
<dbReference type="Gene3D" id="3.90.740.10">
    <property type="entry name" value="Valyl/Leucyl/Isoleucyl-tRNA synthetase, editing domain"/>
    <property type="match status" value="1"/>
</dbReference>
<keyword evidence="13" id="KW-1185">Reference proteome</keyword>
<dbReference type="InterPro" id="IPR002300">
    <property type="entry name" value="aa-tRNA-synth_Ia"/>
</dbReference>
<dbReference type="GO" id="GO:0002161">
    <property type="term" value="F:aminoacyl-tRNA deacylase activity"/>
    <property type="evidence" value="ECO:0007669"/>
    <property type="project" value="InterPro"/>
</dbReference>
<dbReference type="HOGENOM" id="CLU_001493_2_2_4"/>
<dbReference type="Gene3D" id="3.40.50.620">
    <property type="entry name" value="HUPs"/>
    <property type="match status" value="2"/>
</dbReference>
<keyword evidence="9" id="KW-0472">Membrane</keyword>
<comment type="catalytic activity">
    <reaction evidence="8">
        <text>tRNA(Val) + L-valine + ATP = L-valyl-tRNA(Val) + AMP + diphosphate</text>
        <dbReference type="Rhea" id="RHEA:10704"/>
        <dbReference type="Rhea" id="RHEA-COMP:9672"/>
        <dbReference type="Rhea" id="RHEA-COMP:9708"/>
        <dbReference type="ChEBI" id="CHEBI:30616"/>
        <dbReference type="ChEBI" id="CHEBI:33019"/>
        <dbReference type="ChEBI" id="CHEBI:57762"/>
        <dbReference type="ChEBI" id="CHEBI:78442"/>
        <dbReference type="ChEBI" id="CHEBI:78537"/>
        <dbReference type="ChEBI" id="CHEBI:456215"/>
        <dbReference type="EC" id="6.1.1.9"/>
    </reaction>
</comment>
<dbReference type="SUPFAM" id="SSF47323">
    <property type="entry name" value="Anticodon-binding domain of a subclass of class I aminoacyl-tRNA synthetases"/>
    <property type="match status" value="1"/>
</dbReference>
<name>E0TJ21_ZINIC</name>
<evidence type="ECO:0000259" key="11">
    <source>
        <dbReference type="Pfam" id="PF08264"/>
    </source>
</evidence>
<dbReference type="EC" id="6.1.1.9" evidence="1"/>
<gene>
    <name evidence="12" type="primary">valS</name>
    <name evidence="12" type="ordered locus">ZICARI_194</name>
</gene>
<evidence type="ECO:0000256" key="5">
    <source>
        <dbReference type="ARBA" id="ARBA00022917"/>
    </source>
</evidence>
<dbReference type="PRINTS" id="PR00986">
    <property type="entry name" value="TRNASYNTHVAL"/>
</dbReference>
<dbReference type="GO" id="GO:0004832">
    <property type="term" value="F:valine-tRNA ligase activity"/>
    <property type="evidence" value="ECO:0007669"/>
    <property type="project" value="UniProtKB-EC"/>
</dbReference>
<dbReference type="GO" id="GO:0005829">
    <property type="term" value="C:cytosol"/>
    <property type="evidence" value="ECO:0007669"/>
    <property type="project" value="TreeGrafter"/>
</dbReference>
<dbReference type="PANTHER" id="PTHR11946">
    <property type="entry name" value="VALYL-TRNA SYNTHETASES"/>
    <property type="match status" value="1"/>
</dbReference>
<feature type="domain" description="Aminoacyl-tRNA synthetase class Ia" evidence="10">
    <location>
        <begin position="4"/>
        <end position="402"/>
    </location>
</feature>
<evidence type="ECO:0000256" key="2">
    <source>
        <dbReference type="ARBA" id="ARBA00022598"/>
    </source>
</evidence>
<evidence type="ECO:0000256" key="3">
    <source>
        <dbReference type="ARBA" id="ARBA00022741"/>
    </source>
</evidence>
<reference evidence="12 13" key="1">
    <citation type="journal article" date="2010" name="Genome Biol. Evol.">
        <title>Functional convergence in reduced genomes of bacterial symbionts spanning 200 My of evolution.</title>
        <authorList>
            <person name="McCutcheon J.P."/>
            <person name="Moran N.A."/>
        </authorList>
    </citation>
    <scope>NUCLEOTIDE SEQUENCE [LARGE SCALE GENOMIC DNA]</scope>
    <source>
        <strain evidence="12 13">CARI</strain>
    </source>
</reference>
<dbReference type="EMBL" id="CP002161">
    <property type="protein sequence ID" value="ADM89798.1"/>
    <property type="molecule type" value="Genomic_DNA"/>
</dbReference>
<dbReference type="PANTHER" id="PTHR11946:SF93">
    <property type="entry name" value="VALINE--TRNA LIGASE, CHLOROPLASTIC_MITOCHONDRIAL 2"/>
    <property type="match status" value="1"/>
</dbReference>
<evidence type="ECO:0000313" key="13">
    <source>
        <dbReference type="Proteomes" id="UP000001303"/>
    </source>
</evidence>
<dbReference type="InterPro" id="IPR009080">
    <property type="entry name" value="tRNAsynth_Ia_anticodon-bd"/>
</dbReference>
<evidence type="ECO:0000259" key="10">
    <source>
        <dbReference type="Pfam" id="PF00133"/>
    </source>
</evidence>
<protein>
    <recommendedName>
        <fullName evidence="1">valine--tRNA ligase</fullName>
        <ecNumber evidence="1">6.1.1.9</ecNumber>
    </recommendedName>
    <alternativeName>
        <fullName evidence="7">Valyl-tRNA synthetase</fullName>
    </alternativeName>
</protein>
<dbReference type="STRING" id="871271.ZICARI_194"/>
<dbReference type="KEGG" id="zin:ZICARI_194"/>
<evidence type="ECO:0000256" key="6">
    <source>
        <dbReference type="ARBA" id="ARBA00023146"/>
    </source>
</evidence>
<dbReference type="Pfam" id="PF08264">
    <property type="entry name" value="Anticodon_1"/>
    <property type="match status" value="1"/>
</dbReference>
<keyword evidence="5" id="KW-0648">Protein biosynthesis</keyword>
<accession>E0TJ21</accession>
<sequence>MKKMNFWIKQWKFRKNKNKKKIFITQLPPPNITGKLHIGHNLEHTIMDILIRYKYFLGYKTIFIPGIDHAGIATQLIVKNNFIKKYNKKNIIKKIFIWKNIISKKIINQILKLGLLLNWKYKYFTLNKNINLIIKKVFKKLFKKKIIYKKSKLVNWDYKFKTVVSDLEIKKKRKKIFGYYIRYYFNKNNKKYIIIFTTKPETLFGDTALAISFKNKKNLILNKIEIIIPILNKKISIIKSNYVKNNLGTGILKITPFHDFNDYKIYKKNNLKKICIFKYNGKLNKNNPIKYQNIKIKKFKKIIIKDLIKKKYIQKKIKYLTKISYIEKTGIIPLKMLTKQWFLKIKKKYKKKIFKIIKNGEIKFIPNYWKNTFYSWINNMKEWCISRQIFWGHRIPIYYKKKYRDKNVLDTWFSSSLIPIFFYKNFKKKKISLPFNIIISGFDIIFFWIIKMIIMTLYIKNKIPFKKIIIHGLICDSNNKKMSKSKGNIISYNNLFKNINFKNKIYFTDILRFTFSNLNIYKNSIIFKKKYINKNYKFINKLLNGIKFIKINLKKNNFNFNDYIFYKKLKNLKIIKYSIFDIYINSLLQKLIINIKKNFSNYKINKISKKIYNFIWNEFCNFYIQVVKKDLKNSNLLKNKIILFNLINILKNIIKLINPIMPFFSEKIWKKISFFFFKKKRNKFIFNYKYPIFNFNNINNKNENFIKKIKIIKKKYIKFKNKNLLIKNNINLLFNNIKSNIFYINLKYIKKYYIYNFKIENILLY</sequence>
<keyword evidence="9" id="KW-0812">Transmembrane</keyword>